<dbReference type="InterPro" id="IPR012338">
    <property type="entry name" value="Beta-lactam/transpept-like"/>
</dbReference>
<dbReference type="PANTHER" id="PTHR43319:SF3">
    <property type="entry name" value="BETA-LACTAMASE-RELATED DOMAIN-CONTAINING PROTEIN"/>
    <property type="match status" value="1"/>
</dbReference>
<name>A0A238BKP3_9BILA</name>
<sequence>MPGKNRNDRKLPNNIFGTTRKQFVEVERVFRKNFIDGWEREGVAIAVFRNDELVVDLQGGYYMQAHSIFGHLTP</sequence>
<proteinExistence type="predicted"/>
<dbReference type="Gene3D" id="3.40.710.10">
    <property type="entry name" value="DD-peptidase/beta-lactamase superfamily"/>
    <property type="match status" value="1"/>
</dbReference>
<protein>
    <submittedName>
        <fullName evidence="1">Uncharacterized protein</fullName>
    </submittedName>
</protein>
<reference evidence="1 2" key="1">
    <citation type="submission" date="2015-12" db="EMBL/GenBank/DDBJ databases">
        <title>Draft genome of the nematode, Onchocerca flexuosa.</title>
        <authorList>
            <person name="Mitreva M."/>
        </authorList>
    </citation>
    <scope>NUCLEOTIDE SEQUENCE [LARGE SCALE GENOMIC DNA]</scope>
    <source>
        <strain evidence="1">Red Deer</strain>
    </source>
</reference>
<dbReference type="OrthoDB" id="5873668at2759"/>
<evidence type="ECO:0000313" key="2">
    <source>
        <dbReference type="Proteomes" id="UP000242913"/>
    </source>
</evidence>
<gene>
    <name evidence="1" type="ORF">X798_07912</name>
</gene>
<evidence type="ECO:0000313" key="1">
    <source>
        <dbReference type="EMBL" id="OZC05145.1"/>
    </source>
</evidence>
<dbReference type="AlphaFoldDB" id="A0A238BKP3"/>
<dbReference type="Proteomes" id="UP000242913">
    <property type="component" value="Unassembled WGS sequence"/>
</dbReference>
<dbReference type="PANTHER" id="PTHR43319">
    <property type="entry name" value="BETA-LACTAMASE-RELATED"/>
    <property type="match status" value="1"/>
</dbReference>
<dbReference type="EMBL" id="KZ271537">
    <property type="protein sequence ID" value="OZC05145.1"/>
    <property type="molecule type" value="Genomic_DNA"/>
</dbReference>
<accession>A0A238BKP3</accession>
<keyword evidence="2" id="KW-1185">Reference proteome</keyword>
<dbReference type="InterPro" id="IPR052907">
    <property type="entry name" value="Beta-lactamase/esterase"/>
</dbReference>
<organism evidence="1 2">
    <name type="scientific">Onchocerca flexuosa</name>
    <dbReference type="NCBI Taxonomy" id="387005"/>
    <lineage>
        <taxon>Eukaryota</taxon>
        <taxon>Metazoa</taxon>
        <taxon>Ecdysozoa</taxon>
        <taxon>Nematoda</taxon>
        <taxon>Chromadorea</taxon>
        <taxon>Rhabditida</taxon>
        <taxon>Spirurina</taxon>
        <taxon>Spiruromorpha</taxon>
        <taxon>Filarioidea</taxon>
        <taxon>Onchocercidae</taxon>
        <taxon>Onchocerca</taxon>
    </lineage>
</organism>